<dbReference type="InterPro" id="IPR006158">
    <property type="entry name" value="Cobalamin-bd"/>
</dbReference>
<evidence type="ECO:0000313" key="9">
    <source>
        <dbReference type="Proteomes" id="UP000194003"/>
    </source>
</evidence>
<dbReference type="SFLD" id="SFLDG01082">
    <property type="entry name" value="B12-binding_domain_containing"/>
    <property type="match status" value="1"/>
</dbReference>
<feature type="domain" description="B12-binding" evidence="6">
    <location>
        <begin position="6"/>
        <end position="146"/>
    </location>
</feature>
<dbReference type="SMART" id="SM00729">
    <property type="entry name" value="Elp3"/>
    <property type="match status" value="1"/>
</dbReference>
<dbReference type="PANTHER" id="PTHR43409">
    <property type="entry name" value="ANAEROBIC MAGNESIUM-PROTOPORPHYRIN IX MONOMETHYL ESTER CYCLASE-RELATED"/>
    <property type="match status" value="1"/>
</dbReference>
<keyword evidence="4" id="KW-0408">Iron</keyword>
<sequence length="521" mass="59657">MAQQSIERVLLTQPNSTWFGKRQWVVPPYTLGILTAVVEEAYEVEPLDPNLGNLTMEQAINRIVEFNPQFVGITCMSLEYAHSSHEYAKAVRRALPDAIICFGGVYATTSPELAMRDRVADFAVLGEGERRLPKLLEDLNAGRTDWSDFEGLTYWKDGEQLIQKPTVEIRPLDEVPFPNYHKTRMREYFQGNNSYGNVMNARREPYAITVTSRGCPYDCTYCSTHSIDGKKVRLRSAENVLEEIDILYNEWGIREILFIDDQLVINRKRFNAILDGLIERDYDLLWKSVNLATFLLTPELLEKMKASKTYQLILPIESGNQWVLDNILKKPLNLEHAYKIIEHGKKLGFEICSDFIIGSPGETWDQIRDSFRVAEEIDVDMVSFHIATPLPQTEMYHMAKDMGALPGDFSFADTSFFGFGKGSMETDEFTARDLHMLRALEWDRINFKSEEKRRRFAKIAGVSLEELAKWRKNTIRNLGVYFPGAEGVDYANTEEQTMTTSDAPKNGLLDKNGRFMKVVNG</sequence>
<gene>
    <name evidence="8" type="ORF">MAIT1_03758</name>
</gene>
<comment type="cofactor">
    <cofactor evidence="1">
        <name>[4Fe-4S] cluster</name>
        <dbReference type="ChEBI" id="CHEBI:49883"/>
    </cofactor>
</comment>
<dbReference type="EMBL" id="LVJN01000019">
    <property type="protein sequence ID" value="OSM03994.1"/>
    <property type="molecule type" value="Genomic_DNA"/>
</dbReference>
<comment type="caution">
    <text evidence="8">The sequence shown here is derived from an EMBL/GenBank/DDBJ whole genome shotgun (WGS) entry which is preliminary data.</text>
</comment>
<dbReference type="AlphaFoldDB" id="A0A1Y2K4R5"/>
<organism evidence="8 9">
    <name type="scientific">Magnetofaba australis IT-1</name>
    <dbReference type="NCBI Taxonomy" id="1434232"/>
    <lineage>
        <taxon>Bacteria</taxon>
        <taxon>Pseudomonadati</taxon>
        <taxon>Pseudomonadota</taxon>
        <taxon>Magnetococcia</taxon>
        <taxon>Magnetococcales</taxon>
        <taxon>Magnetococcaceae</taxon>
        <taxon>Magnetofaba</taxon>
    </lineage>
</organism>
<evidence type="ECO:0000313" key="8">
    <source>
        <dbReference type="EMBL" id="OSM03994.1"/>
    </source>
</evidence>
<dbReference type="InterPro" id="IPR034466">
    <property type="entry name" value="Methyltransferase_Class_B"/>
</dbReference>
<dbReference type="InterPro" id="IPR007197">
    <property type="entry name" value="rSAM"/>
</dbReference>
<dbReference type="InterPro" id="IPR036724">
    <property type="entry name" value="Cobalamin-bd_sf"/>
</dbReference>
<evidence type="ECO:0000259" key="7">
    <source>
        <dbReference type="PROSITE" id="PS51918"/>
    </source>
</evidence>
<dbReference type="Pfam" id="PF04055">
    <property type="entry name" value="Radical_SAM"/>
    <property type="match status" value="1"/>
</dbReference>
<proteinExistence type="predicted"/>
<protein>
    <submittedName>
        <fullName evidence="8">Putative radical SAM protein</fullName>
    </submittedName>
</protein>
<name>A0A1Y2K4R5_9PROT</name>
<dbReference type="GO" id="GO:0031419">
    <property type="term" value="F:cobalamin binding"/>
    <property type="evidence" value="ECO:0007669"/>
    <property type="project" value="InterPro"/>
</dbReference>
<dbReference type="GO" id="GO:0051539">
    <property type="term" value="F:4 iron, 4 sulfur cluster binding"/>
    <property type="evidence" value="ECO:0007669"/>
    <property type="project" value="UniProtKB-KW"/>
</dbReference>
<dbReference type="CDD" id="cd02068">
    <property type="entry name" value="radical_SAM_B12_BD"/>
    <property type="match status" value="1"/>
</dbReference>
<dbReference type="InterPro" id="IPR058240">
    <property type="entry name" value="rSAM_sf"/>
</dbReference>
<feature type="domain" description="Radical SAM core" evidence="7">
    <location>
        <begin position="200"/>
        <end position="432"/>
    </location>
</feature>
<evidence type="ECO:0000256" key="2">
    <source>
        <dbReference type="ARBA" id="ARBA00022691"/>
    </source>
</evidence>
<accession>A0A1Y2K4R5</accession>
<keyword evidence="3" id="KW-0479">Metal-binding</keyword>
<dbReference type="Gene3D" id="3.40.50.280">
    <property type="entry name" value="Cobalamin-binding domain"/>
    <property type="match status" value="1"/>
</dbReference>
<dbReference type="InterPro" id="IPR006638">
    <property type="entry name" value="Elp3/MiaA/NifB-like_rSAM"/>
</dbReference>
<dbReference type="PROSITE" id="PS51332">
    <property type="entry name" value="B12_BINDING"/>
    <property type="match status" value="1"/>
</dbReference>
<evidence type="ECO:0000256" key="3">
    <source>
        <dbReference type="ARBA" id="ARBA00022723"/>
    </source>
</evidence>
<keyword evidence="9" id="KW-1185">Reference proteome</keyword>
<dbReference type="SUPFAM" id="SSF52242">
    <property type="entry name" value="Cobalamin (vitamin B12)-binding domain"/>
    <property type="match status" value="1"/>
</dbReference>
<reference evidence="8 9" key="1">
    <citation type="journal article" date="2016" name="BMC Genomics">
        <title>Combined genomic and structural analyses of a cultured magnetotactic bacterium reveals its niche adaptation to a dynamic environment.</title>
        <authorList>
            <person name="Araujo A.C."/>
            <person name="Morillo V."/>
            <person name="Cypriano J."/>
            <person name="Teixeira L.C."/>
            <person name="Leao P."/>
            <person name="Lyra S."/>
            <person name="Almeida L.G."/>
            <person name="Bazylinski D.A."/>
            <person name="Vasconcellos A.T."/>
            <person name="Abreu F."/>
            <person name="Lins U."/>
        </authorList>
    </citation>
    <scope>NUCLEOTIDE SEQUENCE [LARGE SCALE GENOMIC DNA]</scope>
    <source>
        <strain evidence="8 9">IT-1</strain>
    </source>
</reference>
<dbReference type="STRING" id="1434232.MAIT1_03758"/>
<keyword evidence="2" id="KW-0949">S-adenosyl-L-methionine</keyword>
<dbReference type="PROSITE" id="PS51918">
    <property type="entry name" value="RADICAL_SAM"/>
    <property type="match status" value="1"/>
</dbReference>
<dbReference type="CDD" id="cd01335">
    <property type="entry name" value="Radical_SAM"/>
    <property type="match status" value="1"/>
</dbReference>
<keyword evidence="5" id="KW-0411">Iron-sulfur</keyword>
<evidence type="ECO:0000256" key="5">
    <source>
        <dbReference type="ARBA" id="ARBA00023014"/>
    </source>
</evidence>
<dbReference type="OrthoDB" id="9801424at2"/>
<dbReference type="Pfam" id="PF02310">
    <property type="entry name" value="B12-binding"/>
    <property type="match status" value="1"/>
</dbReference>
<evidence type="ECO:0000256" key="1">
    <source>
        <dbReference type="ARBA" id="ARBA00001966"/>
    </source>
</evidence>
<dbReference type="SFLD" id="SFLDS00029">
    <property type="entry name" value="Radical_SAM"/>
    <property type="match status" value="1"/>
</dbReference>
<dbReference type="GO" id="GO:0003824">
    <property type="term" value="F:catalytic activity"/>
    <property type="evidence" value="ECO:0007669"/>
    <property type="project" value="InterPro"/>
</dbReference>
<dbReference type="GO" id="GO:0046872">
    <property type="term" value="F:metal ion binding"/>
    <property type="evidence" value="ECO:0007669"/>
    <property type="project" value="UniProtKB-KW"/>
</dbReference>
<dbReference type="Gene3D" id="3.80.30.20">
    <property type="entry name" value="tm_1862 like domain"/>
    <property type="match status" value="1"/>
</dbReference>
<dbReference type="InterPro" id="IPR023404">
    <property type="entry name" value="rSAM_horseshoe"/>
</dbReference>
<dbReference type="RefSeq" id="WP_085442112.1">
    <property type="nucleotide sequence ID" value="NZ_LVJN01000019.1"/>
</dbReference>
<dbReference type="Proteomes" id="UP000194003">
    <property type="component" value="Unassembled WGS sequence"/>
</dbReference>
<evidence type="ECO:0000256" key="4">
    <source>
        <dbReference type="ARBA" id="ARBA00023004"/>
    </source>
</evidence>
<dbReference type="InterPro" id="IPR051198">
    <property type="entry name" value="BchE-like"/>
</dbReference>
<evidence type="ECO:0000259" key="6">
    <source>
        <dbReference type="PROSITE" id="PS51332"/>
    </source>
</evidence>
<dbReference type="SFLD" id="SFLDG01123">
    <property type="entry name" value="methyltransferase_(Class_B)"/>
    <property type="match status" value="1"/>
</dbReference>
<dbReference type="SUPFAM" id="SSF102114">
    <property type="entry name" value="Radical SAM enzymes"/>
    <property type="match status" value="1"/>
</dbReference>